<organism evidence="2 3">
    <name type="scientific">Solanum commersonii</name>
    <name type="common">Commerson's wild potato</name>
    <name type="synonym">Commerson's nightshade</name>
    <dbReference type="NCBI Taxonomy" id="4109"/>
    <lineage>
        <taxon>Eukaryota</taxon>
        <taxon>Viridiplantae</taxon>
        <taxon>Streptophyta</taxon>
        <taxon>Embryophyta</taxon>
        <taxon>Tracheophyta</taxon>
        <taxon>Spermatophyta</taxon>
        <taxon>Magnoliopsida</taxon>
        <taxon>eudicotyledons</taxon>
        <taxon>Gunneridae</taxon>
        <taxon>Pentapetalae</taxon>
        <taxon>asterids</taxon>
        <taxon>lamiids</taxon>
        <taxon>Solanales</taxon>
        <taxon>Solanaceae</taxon>
        <taxon>Solanoideae</taxon>
        <taxon>Solaneae</taxon>
        <taxon>Solanum</taxon>
    </lineage>
</organism>
<dbReference type="Proteomes" id="UP000824120">
    <property type="component" value="Chromosome 10"/>
</dbReference>
<evidence type="ECO:0000313" key="3">
    <source>
        <dbReference type="Proteomes" id="UP000824120"/>
    </source>
</evidence>
<comment type="caution">
    <text evidence="2">The sequence shown here is derived from an EMBL/GenBank/DDBJ whole genome shotgun (WGS) entry which is preliminary data.</text>
</comment>
<evidence type="ECO:0000313" key="2">
    <source>
        <dbReference type="EMBL" id="KAG5580436.1"/>
    </source>
</evidence>
<evidence type="ECO:0000256" key="1">
    <source>
        <dbReference type="SAM" id="MobiDB-lite"/>
    </source>
</evidence>
<feature type="region of interest" description="Disordered" evidence="1">
    <location>
        <begin position="34"/>
        <end position="58"/>
    </location>
</feature>
<dbReference type="AlphaFoldDB" id="A0A9J5WZE9"/>
<accession>A0A9J5WZE9</accession>
<sequence>MGFPHVICLERAYDEACLRHALPTIIKKTTFHRSINSSGRAAPNPHWSSPRVDRAKRRGEMGELPGRKVSLIYHSIFLLIQNHTAARKQMELQRVTELTERSDGCQRIYERSVDGFEISEKSCFYKNWKRKRKND</sequence>
<gene>
    <name evidence="2" type="ORF">H5410_051063</name>
</gene>
<proteinExistence type="predicted"/>
<protein>
    <submittedName>
        <fullName evidence="2">Uncharacterized protein</fullName>
    </submittedName>
</protein>
<dbReference type="EMBL" id="JACXVP010000010">
    <property type="protein sequence ID" value="KAG5580436.1"/>
    <property type="molecule type" value="Genomic_DNA"/>
</dbReference>
<reference evidence="2 3" key="1">
    <citation type="submission" date="2020-09" db="EMBL/GenBank/DDBJ databases">
        <title>De no assembly of potato wild relative species, Solanum commersonii.</title>
        <authorList>
            <person name="Cho K."/>
        </authorList>
    </citation>
    <scope>NUCLEOTIDE SEQUENCE [LARGE SCALE GENOMIC DNA]</scope>
    <source>
        <strain evidence="2">LZ3.2</strain>
        <tissue evidence="2">Leaf</tissue>
    </source>
</reference>
<keyword evidence="3" id="KW-1185">Reference proteome</keyword>
<name>A0A9J5WZE9_SOLCO</name>